<feature type="region of interest" description="Disordered" evidence="2">
    <location>
        <begin position="485"/>
        <end position="553"/>
    </location>
</feature>
<feature type="region of interest" description="Disordered" evidence="2">
    <location>
        <begin position="84"/>
        <end position="114"/>
    </location>
</feature>
<sequence length="606" mass="68285">MIENMATALQQTEVFDANKNNNIEIETANKLVEMYEKQVQQAAQNIKTEQVVANSIANTLLQQPQTLSQQTTTNNLIQQQQPIVQQNPQQIQPMDTTTNTTETDTTNNKDNSTENIDVTSVSVANNVAHQQHQQQIQQQLPQQLQHHQPPQQNNLNIVLNGDQNQLKPSPENVDPNAQQMGVYNREIPPPNSIYGIESLTSKPYDAEASRQLTDVMQSPRFQNGYNTIASPHHSSPDRNNHRMDQTGNWLSPGKSLPFRGLCPPTSPYVDNRDSMVQAAAHAAAAGTQAARRFMPPFYGGTNRNFTHPTTNGTADRNRYGNYPVGSPMMSTLGYPRDTTMDNRYNLHIPPALNGFGEEDKFKLSPPSLEDKHIWTKQEVELLLDLYEEHKSKLQDPRVRKTKVWDDIAKHIHEKLEADVNGCQCNQKFRNMKADYQKVVEHNARAGSFRKTCKYYDRLEKLLTPVSETDKLRCDENGMNNTGFANGFGSKAGTPNGNGFYDSSRSTTSSECDDKASRGTPSSPEKRTIDQVETTGDDSSPPPAKRPCNDCSGSVSKKDLVDVLKDFLREQRKRDEENFAKLQQLHKEKLDAVVKFLDMFQELVKKV</sequence>
<reference evidence="4" key="1">
    <citation type="submission" date="2021-01" db="UniProtKB">
        <authorList>
            <consortium name="EnsemblMetazoa"/>
        </authorList>
    </citation>
    <scope>IDENTIFICATION</scope>
</reference>
<evidence type="ECO:0000256" key="1">
    <source>
        <dbReference type="SAM" id="Coils"/>
    </source>
</evidence>
<dbReference type="RefSeq" id="XP_066918774.1">
    <property type="nucleotide sequence ID" value="XM_067062673.1"/>
</dbReference>
<feature type="compositionally biased region" description="Polar residues" evidence="2">
    <location>
        <begin position="492"/>
        <end position="509"/>
    </location>
</feature>
<keyword evidence="1" id="KW-0175">Coiled coil</keyword>
<name>A0A7M6DME3_9CNID</name>
<dbReference type="OrthoDB" id="1475929at2759"/>
<dbReference type="InterPro" id="IPR001005">
    <property type="entry name" value="SANT/Myb"/>
</dbReference>
<dbReference type="AlphaFoldDB" id="A0A7M6DME3"/>
<dbReference type="PANTHER" id="PTHR47595">
    <property type="entry name" value="HEAT SHOCK 70 KDA PROTEIN 14"/>
    <property type="match status" value="1"/>
</dbReference>
<dbReference type="Gene3D" id="1.10.10.60">
    <property type="entry name" value="Homeodomain-like"/>
    <property type="match status" value="1"/>
</dbReference>
<proteinExistence type="predicted"/>
<dbReference type="EnsemblMetazoa" id="CLYHEMT016049.1">
    <property type="protein sequence ID" value="CLYHEMP016049.1"/>
    <property type="gene ID" value="CLYHEMG016049"/>
</dbReference>
<evidence type="ECO:0000313" key="5">
    <source>
        <dbReference type="Proteomes" id="UP000594262"/>
    </source>
</evidence>
<feature type="domain" description="Myb-like" evidence="3">
    <location>
        <begin position="374"/>
        <end position="432"/>
    </location>
</feature>
<feature type="compositionally biased region" description="Polar residues" evidence="2">
    <location>
        <begin position="301"/>
        <end position="314"/>
    </location>
</feature>
<keyword evidence="5" id="KW-1185">Reference proteome</keyword>
<protein>
    <recommendedName>
        <fullName evidence="3">Myb-like domain-containing protein</fullName>
    </recommendedName>
</protein>
<dbReference type="InterPro" id="IPR044822">
    <property type="entry name" value="Myb_DNA-bind_4"/>
</dbReference>
<evidence type="ECO:0000313" key="4">
    <source>
        <dbReference type="EnsemblMetazoa" id="CLYHEMP016049.1"/>
    </source>
</evidence>
<evidence type="ECO:0000259" key="3">
    <source>
        <dbReference type="PROSITE" id="PS50090"/>
    </source>
</evidence>
<dbReference type="GeneID" id="136806103"/>
<feature type="region of interest" description="Disordered" evidence="2">
    <location>
        <begin position="127"/>
        <end position="156"/>
    </location>
</feature>
<dbReference type="PANTHER" id="PTHR47595:SF1">
    <property type="entry name" value="MYB_SANT-LIKE DNA-BINDING DOMAIN-CONTAINING PROTEIN"/>
    <property type="match status" value="1"/>
</dbReference>
<dbReference type="Proteomes" id="UP000594262">
    <property type="component" value="Unplaced"/>
</dbReference>
<feature type="compositionally biased region" description="Low complexity" evidence="2">
    <location>
        <begin position="130"/>
        <end position="156"/>
    </location>
</feature>
<accession>A0A7M6DME3</accession>
<evidence type="ECO:0000256" key="2">
    <source>
        <dbReference type="SAM" id="MobiDB-lite"/>
    </source>
</evidence>
<dbReference type="PROSITE" id="PS50090">
    <property type="entry name" value="MYB_LIKE"/>
    <property type="match status" value="1"/>
</dbReference>
<feature type="coiled-coil region" evidence="1">
    <location>
        <begin position="18"/>
        <end position="45"/>
    </location>
</feature>
<dbReference type="Pfam" id="PF13837">
    <property type="entry name" value="Myb_DNA-bind_4"/>
    <property type="match status" value="1"/>
</dbReference>
<feature type="region of interest" description="Disordered" evidence="2">
    <location>
        <begin position="300"/>
        <end position="322"/>
    </location>
</feature>
<organism evidence="4 5">
    <name type="scientific">Clytia hemisphaerica</name>
    <dbReference type="NCBI Taxonomy" id="252671"/>
    <lineage>
        <taxon>Eukaryota</taxon>
        <taxon>Metazoa</taxon>
        <taxon>Cnidaria</taxon>
        <taxon>Hydrozoa</taxon>
        <taxon>Hydroidolina</taxon>
        <taxon>Leptothecata</taxon>
        <taxon>Obeliida</taxon>
        <taxon>Clytiidae</taxon>
        <taxon>Clytia</taxon>
    </lineage>
</organism>